<keyword evidence="1" id="KW-1133">Transmembrane helix</keyword>
<evidence type="ECO:0000313" key="3">
    <source>
        <dbReference type="Proteomes" id="UP000828390"/>
    </source>
</evidence>
<feature type="transmembrane region" description="Helical" evidence="1">
    <location>
        <begin position="49"/>
        <end position="72"/>
    </location>
</feature>
<gene>
    <name evidence="2" type="ORF">DPMN_059820</name>
</gene>
<comment type="caution">
    <text evidence="2">The sequence shown here is derived from an EMBL/GenBank/DDBJ whole genome shotgun (WGS) entry which is preliminary data.</text>
</comment>
<accession>A0A9D4C4G1</accession>
<dbReference type="AlphaFoldDB" id="A0A9D4C4G1"/>
<organism evidence="2 3">
    <name type="scientific">Dreissena polymorpha</name>
    <name type="common">Zebra mussel</name>
    <name type="synonym">Mytilus polymorpha</name>
    <dbReference type="NCBI Taxonomy" id="45954"/>
    <lineage>
        <taxon>Eukaryota</taxon>
        <taxon>Metazoa</taxon>
        <taxon>Spiralia</taxon>
        <taxon>Lophotrochozoa</taxon>
        <taxon>Mollusca</taxon>
        <taxon>Bivalvia</taxon>
        <taxon>Autobranchia</taxon>
        <taxon>Heteroconchia</taxon>
        <taxon>Euheterodonta</taxon>
        <taxon>Imparidentia</taxon>
        <taxon>Neoheterodontei</taxon>
        <taxon>Myida</taxon>
        <taxon>Dreissenoidea</taxon>
        <taxon>Dreissenidae</taxon>
        <taxon>Dreissena</taxon>
    </lineage>
</organism>
<name>A0A9D4C4G1_DREPO</name>
<keyword evidence="1" id="KW-0812">Transmembrane</keyword>
<evidence type="ECO:0000256" key="1">
    <source>
        <dbReference type="SAM" id="Phobius"/>
    </source>
</evidence>
<proteinExistence type="predicted"/>
<protein>
    <submittedName>
        <fullName evidence="2">Uncharacterized protein</fullName>
    </submittedName>
</protein>
<keyword evidence="3" id="KW-1185">Reference proteome</keyword>
<dbReference type="Proteomes" id="UP000828390">
    <property type="component" value="Unassembled WGS sequence"/>
</dbReference>
<sequence>MLFVRHPLDIKETHVIRVVLVIIQACDVSASLVSREVLVSREAFVSREALVLIEAFGMIVALITSEALFIRLPLVKYHERKRTS</sequence>
<reference evidence="2" key="2">
    <citation type="submission" date="2020-11" db="EMBL/GenBank/DDBJ databases">
        <authorList>
            <person name="McCartney M.A."/>
            <person name="Auch B."/>
            <person name="Kono T."/>
            <person name="Mallez S."/>
            <person name="Becker A."/>
            <person name="Gohl D.M."/>
            <person name="Silverstein K.A.T."/>
            <person name="Koren S."/>
            <person name="Bechman K.B."/>
            <person name="Herman A."/>
            <person name="Abrahante J.E."/>
            <person name="Garbe J."/>
        </authorList>
    </citation>
    <scope>NUCLEOTIDE SEQUENCE</scope>
    <source>
        <strain evidence="2">Duluth1</strain>
        <tissue evidence="2">Whole animal</tissue>
    </source>
</reference>
<evidence type="ECO:0000313" key="2">
    <source>
        <dbReference type="EMBL" id="KAH3717040.1"/>
    </source>
</evidence>
<reference evidence="2" key="1">
    <citation type="journal article" date="2019" name="bioRxiv">
        <title>The Genome of the Zebra Mussel, Dreissena polymorpha: A Resource for Invasive Species Research.</title>
        <authorList>
            <person name="McCartney M.A."/>
            <person name="Auch B."/>
            <person name="Kono T."/>
            <person name="Mallez S."/>
            <person name="Zhang Y."/>
            <person name="Obille A."/>
            <person name="Becker A."/>
            <person name="Abrahante J.E."/>
            <person name="Garbe J."/>
            <person name="Badalamenti J.P."/>
            <person name="Herman A."/>
            <person name="Mangelson H."/>
            <person name="Liachko I."/>
            <person name="Sullivan S."/>
            <person name="Sone E.D."/>
            <person name="Koren S."/>
            <person name="Silverstein K.A.T."/>
            <person name="Beckman K.B."/>
            <person name="Gohl D.M."/>
        </authorList>
    </citation>
    <scope>NUCLEOTIDE SEQUENCE</scope>
    <source>
        <strain evidence="2">Duluth1</strain>
        <tissue evidence="2">Whole animal</tissue>
    </source>
</reference>
<keyword evidence="1" id="KW-0472">Membrane</keyword>
<dbReference type="EMBL" id="JAIWYP010000013">
    <property type="protein sequence ID" value="KAH3717040.1"/>
    <property type="molecule type" value="Genomic_DNA"/>
</dbReference>